<dbReference type="Proteomes" id="UP000503580">
    <property type="component" value="Chromosome"/>
</dbReference>
<dbReference type="PANTHER" id="PTHR34382:SF7">
    <property type="entry name" value="PTS SYSTEM N,N'-DIACETYLCHITOBIOSE-SPECIFIC EIIA COMPONENT"/>
    <property type="match status" value="1"/>
</dbReference>
<dbReference type="RefSeq" id="WP_167576373.1">
    <property type="nucleotide sequence ID" value="NZ_CP050321.1"/>
</dbReference>
<name>A0A6G9RN24_9ENTR</name>
<gene>
    <name evidence="8" type="ORF">GY169_16530</name>
</gene>
<dbReference type="InterPro" id="IPR036542">
    <property type="entry name" value="PTS_IIA_lac/cel_sf"/>
</dbReference>
<feature type="modified residue" description="Phosphohistidine; by HPr" evidence="7">
    <location>
        <position position="75"/>
    </location>
</feature>
<dbReference type="GO" id="GO:0046872">
    <property type="term" value="F:metal ion binding"/>
    <property type="evidence" value="ECO:0007669"/>
    <property type="project" value="UniProtKB-KW"/>
</dbReference>
<dbReference type="InterPro" id="IPR003188">
    <property type="entry name" value="PTS_IIA_lac/cel"/>
</dbReference>
<dbReference type="EMBL" id="CP050321">
    <property type="protein sequence ID" value="QIR28320.1"/>
    <property type="molecule type" value="Genomic_DNA"/>
</dbReference>
<dbReference type="Pfam" id="PF02255">
    <property type="entry name" value="PTS_IIA"/>
    <property type="match status" value="1"/>
</dbReference>
<keyword evidence="6" id="KW-0479">Metal-binding</keyword>
<evidence type="ECO:0000256" key="6">
    <source>
        <dbReference type="PIRSR" id="PIRSR000699-2"/>
    </source>
</evidence>
<protein>
    <submittedName>
        <fullName evidence="8">PTS lactose/cellobiose transporter subunit IIA</fullName>
    </submittedName>
</protein>
<reference evidence="8 9" key="1">
    <citation type="submission" date="2020-02" db="EMBL/GenBank/DDBJ databases">
        <title>Whole genome PO2S7.</title>
        <authorList>
            <person name="Singha K.M."/>
        </authorList>
    </citation>
    <scope>NUCLEOTIDE SEQUENCE [LARGE SCALE GENOMIC DNA]</scope>
    <source>
        <strain evidence="8 9">PO2S7</strain>
    </source>
</reference>
<evidence type="ECO:0000256" key="2">
    <source>
        <dbReference type="ARBA" id="ARBA00022597"/>
    </source>
</evidence>
<comment type="cofactor">
    <cofactor evidence="6">
        <name>Mg(2+)</name>
        <dbReference type="ChEBI" id="CHEBI:18420"/>
    </cofactor>
    <text evidence="6">Binds 1 Mg(2+) ion per trimer.</text>
</comment>
<evidence type="ECO:0000256" key="4">
    <source>
        <dbReference type="ARBA" id="ARBA00022683"/>
    </source>
</evidence>
<evidence type="ECO:0000313" key="9">
    <source>
        <dbReference type="Proteomes" id="UP000503580"/>
    </source>
</evidence>
<dbReference type="KEGG" id="kgn:GY169_16530"/>
<keyword evidence="4" id="KW-0598">Phosphotransferase system</keyword>
<dbReference type="GO" id="GO:0009401">
    <property type="term" value="P:phosphoenolpyruvate-dependent sugar phosphotransferase system"/>
    <property type="evidence" value="ECO:0007669"/>
    <property type="project" value="UniProtKB-KW"/>
</dbReference>
<accession>A0A6G9RN24</accession>
<keyword evidence="6" id="KW-0460">Magnesium</keyword>
<dbReference type="PROSITE" id="PS51095">
    <property type="entry name" value="PTS_EIIA_TYPE_3"/>
    <property type="match status" value="1"/>
</dbReference>
<evidence type="ECO:0000256" key="7">
    <source>
        <dbReference type="PROSITE-ProRule" id="PRU00418"/>
    </source>
</evidence>
<feature type="binding site" evidence="6">
    <location>
        <position position="78"/>
    </location>
    <ligand>
        <name>Mg(2+)</name>
        <dbReference type="ChEBI" id="CHEBI:18420"/>
        <note>ligand shared between all trimeric partners</note>
    </ligand>
</feature>
<keyword evidence="3" id="KW-0808">Transferase</keyword>
<keyword evidence="9" id="KW-1185">Reference proteome</keyword>
<dbReference type="PIRSF" id="PIRSF000699">
    <property type="entry name" value="PTS_IILac_III"/>
    <property type="match status" value="1"/>
</dbReference>
<feature type="active site" description="Tele-phosphohistidine intermediate" evidence="5">
    <location>
        <position position="75"/>
    </location>
</feature>
<dbReference type="AlphaFoldDB" id="A0A6G9RN24"/>
<proteinExistence type="predicted"/>
<dbReference type="PANTHER" id="PTHR34382">
    <property type="entry name" value="PTS SYSTEM N,N'-DIACETYLCHITOBIOSE-SPECIFIC EIIA COMPONENT"/>
    <property type="match status" value="1"/>
</dbReference>
<organism evidence="8 9">
    <name type="scientific">Kluyvera genomosp. 3</name>
    <dbReference type="NCBI Taxonomy" id="2774055"/>
    <lineage>
        <taxon>Bacteria</taxon>
        <taxon>Pseudomonadati</taxon>
        <taxon>Pseudomonadota</taxon>
        <taxon>Gammaproteobacteria</taxon>
        <taxon>Enterobacterales</taxon>
        <taxon>Enterobacteriaceae</taxon>
        <taxon>Kluyvera</taxon>
    </lineage>
</organism>
<evidence type="ECO:0000256" key="1">
    <source>
        <dbReference type="ARBA" id="ARBA00022448"/>
    </source>
</evidence>
<dbReference type="Gene3D" id="1.20.58.80">
    <property type="entry name" value="Phosphotransferase system, lactose/cellobiose-type IIA subunit"/>
    <property type="match status" value="1"/>
</dbReference>
<dbReference type="SUPFAM" id="SSF46973">
    <property type="entry name" value="Enzyme IIa from lactose specific PTS, IIa-lac"/>
    <property type="match status" value="1"/>
</dbReference>
<evidence type="ECO:0000256" key="3">
    <source>
        <dbReference type="ARBA" id="ARBA00022679"/>
    </source>
</evidence>
<sequence>MTDEQRWFSIIACAGESFSLLNDALQAAKSGDITEAERCFNESENILQQAHHIQSESLQGEINGQPIAFSMLFVHAQDHLMNVLLAQNIYREFIELHKNKLSGR</sequence>
<evidence type="ECO:0000313" key="8">
    <source>
        <dbReference type="EMBL" id="QIR28320.1"/>
    </source>
</evidence>
<dbReference type="GO" id="GO:0016740">
    <property type="term" value="F:transferase activity"/>
    <property type="evidence" value="ECO:0007669"/>
    <property type="project" value="UniProtKB-KW"/>
</dbReference>
<keyword evidence="2" id="KW-0762">Sugar transport</keyword>
<keyword evidence="1" id="KW-0813">Transport</keyword>
<evidence type="ECO:0000256" key="5">
    <source>
        <dbReference type="PIRSR" id="PIRSR000699-1"/>
    </source>
</evidence>